<dbReference type="PROSITE" id="PS50181">
    <property type="entry name" value="FBOX"/>
    <property type="match status" value="1"/>
</dbReference>
<reference evidence="2 3" key="1">
    <citation type="submission" date="2021-07" db="EMBL/GenBank/DDBJ databases">
        <title>The Aristolochia fimbriata genome: insights into angiosperm evolution, floral development and chemical biosynthesis.</title>
        <authorList>
            <person name="Jiao Y."/>
        </authorList>
    </citation>
    <scope>NUCLEOTIDE SEQUENCE [LARGE SCALE GENOMIC DNA]</scope>
    <source>
        <strain evidence="2">IBCAS-2021</strain>
        <tissue evidence="2">Leaf</tissue>
    </source>
</reference>
<keyword evidence="3" id="KW-1185">Reference proteome</keyword>
<dbReference type="SUPFAM" id="SSF81383">
    <property type="entry name" value="F-box domain"/>
    <property type="match status" value="1"/>
</dbReference>
<dbReference type="PANTHER" id="PTHR32278:SF111">
    <property type="entry name" value="F-BOX PROTEIN PP2-B12-RELATED"/>
    <property type="match status" value="1"/>
</dbReference>
<dbReference type="EMBL" id="JAINDJ010000008">
    <property type="protein sequence ID" value="KAG9439194.1"/>
    <property type="molecule type" value="Genomic_DNA"/>
</dbReference>
<proteinExistence type="predicted"/>
<dbReference type="CDD" id="cd22162">
    <property type="entry name" value="F-box_AtSKIP3-like"/>
    <property type="match status" value="1"/>
</dbReference>
<comment type="caution">
    <text evidence="2">The sequence shown here is derived from an EMBL/GenBank/DDBJ whole genome shotgun (WGS) entry which is preliminary data.</text>
</comment>
<feature type="domain" description="F-box" evidence="1">
    <location>
        <begin position="6"/>
        <end position="52"/>
    </location>
</feature>
<dbReference type="Pfam" id="PF14299">
    <property type="entry name" value="PP2"/>
    <property type="match status" value="1"/>
</dbReference>
<dbReference type="Pfam" id="PF00646">
    <property type="entry name" value="F-box"/>
    <property type="match status" value="1"/>
</dbReference>
<dbReference type="AlphaFoldDB" id="A0AAV7DT82"/>
<dbReference type="InterPro" id="IPR001810">
    <property type="entry name" value="F-box_dom"/>
</dbReference>
<accession>A0AAV7DT82</accession>
<name>A0AAV7DT82_ARIFI</name>
<dbReference type="PANTHER" id="PTHR32278">
    <property type="entry name" value="F-BOX DOMAIN-CONTAINING PROTEIN"/>
    <property type="match status" value="1"/>
</dbReference>
<dbReference type="Proteomes" id="UP000825729">
    <property type="component" value="Unassembled WGS sequence"/>
</dbReference>
<protein>
    <recommendedName>
        <fullName evidence="1">F-box domain-containing protein</fullName>
    </recommendedName>
</protein>
<dbReference type="InterPro" id="IPR036047">
    <property type="entry name" value="F-box-like_dom_sf"/>
</dbReference>
<evidence type="ECO:0000313" key="3">
    <source>
        <dbReference type="Proteomes" id="UP000825729"/>
    </source>
</evidence>
<evidence type="ECO:0000259" key="1">
    <source>
        <dbReference type="PROSITE" id="PS50181"/>
    </source>
</evidence>
<evidence type="ECO:0000313" key="2">
    <source>
        <dbReference type="EMBL" id="KAG9439194.1"/>
    </source>
</evidence>
<sequence length="285" mass="32132">MEEERVVDFSDLPENCISHALSFTTPLDASRAAVVSSVFRTASESDSLWQKFLPPDYMEIISTSASPMEFSSNKDLYLRLCDSILVDGGKMGFSLQKSSGKKCYTLSPRELQIIWVDAPRCWRWIPTRTSRFGEAVELLGVSWLEIHGKINARILSPKTDYVACLLLKTVDGATGLDYPPAELFVKAGGRAHKKNGYLYVDGDRLPVLNPEILTALRIKMEARRPIDIPRVPHSRDDGWMEIELGRFFNDGEGGDVEMSIMEIKGRNLKKGLIIEGIEIRPYNRF</sequence>
<dbReference type="InterPro" id="IPR025886">
    <property type="entry name" value="PP2-like"/>
</dbReference>
<gene>
    <name evidence="2" type="ORF">H6P81_019359</name>
</gene>
<organism evidence="2 3">
    <name type="scientific">Aristolochia fimbriata</name>
    <name type="common">White veined hardy Dutchman's pipe vine</name>
    <dbReference type="NCBI Taxonomy" id="158543"/>
    <lineage>
        <taxon>Eukaryota</taxon>
        <taxon>Viridiplantae</taxon>
        <taxon>Streptophyta</taxon>
        <taxon>Embryophyta</taxon>
        <taxon>Tracheophyta</taxon>
        <taxon>Spermatophyta</taxon>
        <taxon>Magnoliopsida</taxon>
        <taxon>Magnoliidae</taxon>
        <taxon>Piperales</taxon>
        <taxon>Aristolochiaceae</taxon>
        <taxon>Aristolochia</taxon>
    </lineage>
</organism>